<gene>
    <name evidence="7" type="ORF">CFN78_21235</name>
</gene>
<keyword evidence="8" id="KW-1185">Reference proteome</keyword>
<evidence type="ECO:0000256" key="3">
    <source>
        <dbReference type="ARBA" id="ARBA00023125"/>
    </source>
</evidence>
<dbReference type="PANTHER" id="PTHR30055">
    <property type="entry name" value="HTH-TYPE TRANSCRIPTIONAL REGULATOR RUTR"/>
    <property type="match status" value="1"/>
</dbReference>
<dbReference type="InterPro" id="IPR050109">
    <property type="entry name" value="HTH-type_TetR-like_transc_reg"/>
</dbReference>
<dbReference type="PRINTS" id="PR00455">
    <property type="entry name" value="HTHTETR"/>
</dbReference>
<dbReference type="Pfam" id="PF13977">
    <property type="entry name" value="TetR_C_6"/>
    <property type="match status" value="1"/>
</dbReference>
<dbReference type="PANTHER" id="PTHR30055:SF234">
    <property type="entry name" value="HTH-TYPE TRANSCRIPTIONAL REGULATOR BETI"/>
    <property type="match status" value="1"/>
</dbReference>
<dbReference type="AlphaFoldDB" id="A0A263D1T2"/>
<evidence type="ECO:0000259" key="6">
    <source>
        <dbReference type="PROSITE" id="PS50977"/>
    </source>
</evidence>
<dbReference type="PROSITE" id="PS50977">
    <property type="entry name" value="HTH_TETR_2"/>
    <property type="match status" value="1"/>
</dbReference>
<sequence>MSPPIRRGAHLLDAVVEVVAEHGIGAVSMRSVAAAAGVSTAQVQYYFPSKDRLVAAAFEHVCQGVERRGGGVDTSGTAREVLSRLLRLWLPSDAGRARDARVWLAFTAAAATSPALRAINDEVERDLRAGFAGLLRDARQTGELPQDRDPELHAVVLLAVVDGLVTQAVLAPGTDRQRSALAERGLDAHLTLLFGKERT</sequence>
<evidence type="ECO:0000256" key="1">
    <source>
        <dbReference type="ARBA" id="ARBA00022491"/>
    </source>
</evidence>
<evidence type="ECO:0000313" key="7">
    <source>
        <dbReference type="EMBL" id="OZM71315.1"/>
    </source>
</evidence>
<name>A0A263D1T2_9PSEU</name>
<dbReference type="SUPFAM" id="SSF46689">
    <property type="entry name" value="Homeodomain-like"/>
    <property type="match status" value="1"/>
</dbReference>
<dbReference type="InterPro" id="IPR009057">
    <property type="entry name" value="Homeodomain-like_sf"/>
</dbReference>
<evidence type="ECO:0000256" key="2">
    <source>
        <dbReference type="ARBA" id="ARBA00023015"/>
    </source>
</evidence>
<accession>A0A263D1T2</accession>
<dbReference type="InParanoid" id="A0A263D1T2"/>
<keyword evidence="1" id="KW-0678">Repressor</keyword>
<feature type="domain" description="HTH tetR-type" evidence="6">
    <location>
        <begin position="5"/>
        <end position="65"/>
    </location>
</feature>
<evidence type="ECO:0000256" key="4">
    <source>
        <dbReference type="ARBA" id="ARBA00023163"/>
    </source>
</evidence>
<dbReference type="GO" id="GO:0003700">
    <property type="term" value="F:DNA-binding transcription factor activity"/>
    <property type="evidence" value="ECO:0007669"/>
    <property type="project" value="TreeGrafter"/>
</dbReference>
<proteinExistence type="predicted"/>
<dbReference type="RefSeq" id="WP_094864618.1">
    <property type="nucleotide sequence ID" value="NZ_NKYE01000014.1"/>
</dbReference>
<dbReference type="InterPro" id="IPR001647">
    <property type="entry name" value="HTH_TetR"/>
</dbReference>
<keyword evidence="2" id="KW-0805">Transcription regulation</keyword>
<evidence type="ECO:0000256" key="5">
    <source>
        <dbReference type="PROSITE-ProRule" id="PRU00335"/>
    </source>
</evidence>
<comment type="caution">
    <text evidence="7">The sequence shown here is derived from an EMBL/GenBank/DDBJ whole genome shotgun (WGS) entry which is preliminary data.</text>
</comment>
<dbReference type="EMBL" id="NKYE01000014">
    <property type="protein sequence ID" value="OZM71315.1"/>
    <property type="molecule type" value="Genomic_DNA"/>
</dbReference>
<dbReference type="Pfam" id="PF00440">
    <property type="entry name" value="TetR_N"/>
    <property type="match status" value="1"/>
</dbReference>
<evidence type="ECO:0000313" key="8">
    <source>
        <dbReference type="Proteomes" id="UP000242444"/>
    </source>
</evidence>
<dbReference type="OrthoDB" id="9816296at2"/>
<keyword evidence="4" id="KW-0804">Transcription</keyword>
<reference evidence="7 8" key="1">
    <citation type="submission" date="2017-07" db="EMBL/GenBank/DDBJ databases">
        <title>Amycolatopsis antarcticus sp. nov., isolated from the surface of an Antarcticus brown macroalga.</title>
        <authorList>
            <person name="Wang J."/>
            <person name="Leiva S."/>
            <person name="Huang J."/>
            <person name="Huang Y."/>
        </authorList>
    </citation>
    <scope>NUCLEOTIDE SEQUENCE [LARGE SCALE GENOMIC DNA]</scope>
    <source>
        <strain evidence="7 8">AU-G6</strain>
    </source>
</reference>
<keyword evidence="3 5" id="KW-0238">DNA-binding</keyword>
<dbReference type="Gene3D" id="1.10.357.10">
    <property type="entry name" value="Tetracycline Repressor, domain 2"/>
    <property type="match status" value="1"/>
</dbReference>
<dbReference type="InterPro" id="IPR039538">
    <property type="entry name" value="BetI_C"/>
</dbReference>
<dbReference type="GO" id="GO:0000976">
    <property type="term" value="F:transcription cis-regulatory region binding"/>
    <property type="evidence" value="ECO:0007669"/>
    <property type="project" value="TreeGrafter"/>
</dbReference>
<dbReference type="InterPro" id="IPR036271">
    <property type="entry name" value="Tet_transcr_reg_TetR-rel_C_sf"/>
</dbReference>
<feature type="DNA-binding region" description="H-T-H motif" evidence="5">
    <location>
        <begin position="28"/>
        <end position="47"/>
    </location>
</feature>
<organism evidence="7 8">
    <name type="scientific">Amycolatopsis antarctica</name>
    <dbReference type="NCBI Taxonomy" id="1854586"/>
    <lineage>
        <taxon>Bacteria</taxon>
        <taxon>Bacillati</taxon>
        <taxon>Actinomycetota</taxon>
        <taxon>Actinomycetes</taxon>
        <taxon>Pseudonocardiales</taxon>
        <taxon>Pseudonocardiaceae</taxon>
        <taxon>Amycolatopsis</taxon>
    </lineage>
</organism>
<dbReference type="Proteomes" id="UP000242444">
    <property type="component" value="Unassembled WGS sequence"/>
</dbReference>
<protein>
    <submittedName>
        <fullName evidence="7">TetR family transcriptional regulator</fullName>
    </submittedName>
</protein>
<dbReference type="SUPFAM" id="SSF48498">
    <property type="entry name" value="Tetracyclin repressor-like, C-terminal domain"/>
    <property type="match status" value="1"/>
</dbReference>